<proteinExistence type="predicted"/>
<gene>
    <name evidence="2" type="ORF">AW10_00811</name>
</gene>
<evidence type="ECO:0000256" key="1">
    <source>
        <dbReference type="SAM" id="MobiDB-lite"/>
    </source>
</evidence>
<comment type="caution">
    <text evidence="2">The sequence shown here is derived from an EMBL/GenBank/DDBJ whole genome shotgun (WGS) entry which is preliminary data.</text>
</comment>
<evidence type="ECO:0000313" key="3">
    <source>
        <dbReference type="Proteomes" id="UP000021816"/>
    </source>
</evidence>
<dbReference type="STRING" id="1454003.AW10_00811"/>
<dbReference type="AlphaFoldDB" id="A0A011PZ18"/>
<organism evidence="2 3">
    <name type="scientific">Candidatus Accumulibacter appositus</name>
    <dbReference type="NCBI Taxonomy" id="1454003"/>
    <lineage>
        <taxon>Bacteria</taxon>
        <taxon>Pseudomonadati</taxon>
        <taxon>Pseudomonadota</taxon>
        <taxon>Betaproteobacteria</taxon>
        <taxon>Candidatus Accumulibacter</taxon>
    </lineage>
</organism>
<sequence length="495" mass="54498">MLIAEIPQALANEISATNTTVEQQRSNAATSPELLYGTIGVCVLSPTLGRMQHGGNSPFSNGRDIYPKDSAGQIFPDARFDGNLQADIEAARVQILKQPKHGQILIRDGFRFQYLPQDGYTGNDEATLLVNIGGKNVRVVYFITVLDISTATRDDDQNYNYREAYTKHCEKSEWRIFYNPPTTGSVANNATHHGLNSPRITPVLTLGEMFSAVIGQTTDHKKMQPSPSPLPPPATATSDLSNRSSLGSKASWVQIFPRALDRISKSQCMTSSAQVIRPAANRRLLAAGMLQDEPTGSMLLLPDDKSVMPDTRTGDIKMPMIDMTTPPTQTAPITVCAIQGTSPRQVYGGIEVCYLSPTAEQIKKTTGLPHPSLSPRDMANNIFWDGSHSQIFHLDYENASIAVLQPPEHGKISEDLSAERDIRYYPDEGYSGDDKIVFLANIEGYEILVMYSIRVNTRYYSDANANPYSTHCPSPNWWQVLRPGSGEALPSQSFP</sequence>
<feature type="region of interest" description="Disordered" evidence="1">
    <location>
        <begin position="218"/>
        <end position="244"/>
    </location>
</feature>
<dbReference type="PATRIC" id="fig|1454003.3.peg.830"/>
<name>A0A011PZ18_9PROT</name>
<protein>
    <submittedName>
        <fullName evidence="2">Uncharacterized protein</fullName>
    </submittedName>
</protein>
<dbReference type="Proteomes" id="UP000021816">
    <property type="component" value="Unassembled WGS sequence"/>
</dbReference>
<reference evidence="2 3" key="1">
    <citation type="submission" date="2014-02" db="EMBL/GenBank/DDBJ databases">
        <title>Expanding our view of genomic diversity in Candidatus Accumulibacter clades.</title>
        <authorList>
            <person name="Skennerton C.T."/>
            <person name="Barr J.J."/>
            <person name="Slater F.R."/>
            <person name="Bond P.L."/>
            <person name="Tyson G.W."/>
        </authorList>
    </citation>
    <scope>NUCLEOTIDE SEQUENCE [LARGE SCALE GENOMIC DNA]</scope>
    <source>
        <strain evidence="3">BA-92</strain>
    </source>
</reference>
<evidence type="ECO:0000313" key="2">
    <source>
        <dbReference type="EMBL" id="EXI82125.1"/>
    </source>
</evidence>
<accession>A0A011PZ18</accession>
<dbReference type="EMBL" id="JEMX01000013">
    <property type="protein sequence ID" value="EXI82125.1"/>
    <property type="molecule type" value="Genomic_DNA"/>
</dbReference>